<accession>A0A379Q8L2</accession>
<gene>
    <name evidence="1" type="ORF">NCTC9854_02182</name>
</gene>
<protein>
    <submittedName>
        <fullName evidence="1">Uncharacterized protein</fullName>
    </submittedName>
</protein>
<sequence>MFHRLLYALSKTPFNIICQWHENMMLSLLPMGQ</sequence>
<proteinExistence type="predicted"/>
<evidence type="ECO:0000313" key="2">
    <source>
        <dbReference type="Proteomes" id="UP000254773"/>
    </source>
</evidence>
<evidence type="ECO:0000313" key="1">
    <source>
        <dbReference type="EMBL" id="SUF37881.1"/>
    </source>
</evidence>
<dbReference type="Proteomes" id="UP000254773">
    <property type="component" value="Unassembled WGS sequence"/>
</dbReference>
<dbReference type="EMBL" id="UGWI01000001">
    <property type="protein sequence ID" value="SUF37881.1"/>
    <property type="molecule type" value="Genomic_DNA"/>
</dbReference>
<dbReference type="AlphaFoldDB" id="A0A379Q8L2"/>
<reference evidence="1 2" key="1">
    <citation type="submission" date="2018-06" db="EMBL/GenBank/DDBJ databases">
        <authorList>
            <consortium name="Pathogen Informatics"/>
            <person name="Doyle S."/>
        </authorList>
    </citation>
    <scope>NUCLEOTIDE SEQUENCE [LARGE SCALE GENOMIC DNA]</scope>
    <source>
        <strain evidence="1 2">NCTC9854</strain>
    </source>
</reference>
<organism evidence="1 2">
    <name type="scientific">Salmonella enterica</name>
    <name type="common">Salmonella choleraesuis</name>
    <dbReference type="NCBI Taxonomy" id="28901"/>
    <lineage>
        <taxon>Bacteria</taxon>
        <taxon>Pseudomonadati</taxon>
        <taxon>Pseudomonadota</taxon>
        <taxon>Gammaproteobacteria</taxon>
        <taxon>Enterobacterales</taxon>
        <taxon>Enterobacteriaceae</taxon>
        <taxon>Salmonella</taxon>
    </lineage>
</organism>
<name>A0A379Q8L2_SALER</name>